<dbReference type="Gene3D" id="3.40.50.720">
    <property type="entry name" value="NAD(P)-binding Rossmann-like Domain"/>
    <property type="match status" value="1"/>
</dbReference>
<dbReference type="InterPro" id="IPR022893">
    <property type="entry name" value="Shikimate_DH_fam"/>
</dbReference>
<dbReference type="InterPro" id="IPR036291">
    <property type="entry name" value="NAD(P)-bd_dom_sf"/>
</dbReference>
<dbReference type="GO" id="GO:0019632">
    <property type="term" value="P:shikimate metabolic process"/>
    <property type="evidence" value="ECO:0007669"/>
    <property type="project" value="TreeGrafter"/>
</dbReference>
<accession>T1BYS2</accession>
<dbReference type="CDD" id="cd01065">
    <property type="entry name" value="NAD_bind_Shikimate_DH"/>
    <property type="match status" value="1"/>
</dbReference>
<dbReference type="AlphaFoldDB" id="T1BYS2"/>
<dbReference type="EMBL" id="AUZX01007771">
    <property type="protein sequence ID" value="EQD58204.1"/>
    <property type="molecule type" value="Genomic_DNA"/>
</dbReference>
<organism evidence="1">
    <name type="scientific">mine drainage metagenome</name>
    <dbReference type="NCBI Taxonomy" id="410659"/>
    <lineage>
        <taxon>unclassified sequences</taxon>
        <taxon>metagenomes</taxon>
        <taxon>ecological metagenomes</taxon>
    </lineage>
</organism>
<dbReference type="PANTHER" id="PTHR21089:SF1">
    <property type="entry name" value="BIFUNCTIONAL 3-DEHYDROQUINATE DEHYDRATASE_SHIKIMATE DEHYDROGENASE, CHLOROPLASTIC"/>
    <property type="match status" value="1"/>
</dbReference>
<sequence length="175" mass="19792">AHNTDYIGFLKTLEINSLNPDGKKICLAGTGGVFRTILFAIVSNFSPSSITVLSRDPEGKKLRFEGFDYMENVSIERYDIEGEFDLIINCTPLGINVSDPSPVSEKIMTDETTAIDLTYSVKTQFIEKVEKKGGTGINGREMFFQQARESYLLFHGEYPENEKFEKIRRKIEDVS</sequence>
<comment type="caution">
    <text evidence="1">The sequence shown here is derived from an EMBL/GenBank/DDBJ whole genome shotgun (WGS) entry which is preliminary data.</text>
</comment>
<feature type="non-terminal residue" evidence="1">
    <location>
        <position position="1"/>
    </location>
</feature>
<reference evidence="1" key="1">
    <citation type="submission" date="2013-08" db="EMBL/GenBank/DDBJ databases">
        <authorList>
            <person name="Mendez C."/>
            <person name="Richter M."/>
            <person name="Ferrer M."/>
            <person name="Sanchez J."/>
        </authorList>
    </citation>
    <scope>NUCLEOTIDE SEQUENCE</scope>
</reference>
<protein>
    <submittedName>
        <fullName evidence="1">Shikimate 5-dehydrogenase</fullName>
    </submittedName>
</protein>
<dbReference type="GO" id="GO:0005829">
    <property type="term" value="C:cytosol"/>
    <property type="evidence" value="ECO:0007669"/>
    <property type="project" value="TreeGrafter"/>
</dbReference>
<reference evidence="1" key="2">
    <citation type="journal article" date="2014" name="ISME J.">
        <title>Microbial stratification in low pH oxic and suboxic macroscopic growths along an acid mine drainage.</title>
        <authorList>
            <person name="Mendez-Garcia C."/>
            <person name="Mesa V."/>
            <person name="Sprenger R.R."/>
            <person name="Richter M."/>
            <person name="Diez M.S."/>
            <person name="Solano J."/>
            <person name="Bargiela R."/>
            <person name="Golyshina O.V."/>
            <person name="Manteca A."/>
            <person name="Ramos J.L."/>
            <person name="Gallego J.R."/>
            <person name="Llorente I."/>
            <person name="Martins Dos Santos V.A."/>
            <person name="Jensen O.N."/>
            <person name="Pelaez A.I."/>
            <person name="Sanchez J."/>
            <person name="Ferrer M."/>
        </authorList>
    </citation>
    <scope>NUCLEOTIDE SEQUENCE</scope>
</reference>
<dbReference type="GO" id="GO:0004764">
    <property type="term" value="F:shikimate 3-dehydrogenase (NADP+) activity"/>
    <property type="evidence" value="ECO:0007669"/>
    <property type="project" value="InterPro"/>
</dbReference>
<dbReference type="GO" id="GO:0050661">
    <property type="term" value="F:NADP binding"/>
    <property type="evidence" value="ECO:0007669"/>
    <property type="project" value="TreeGrafter"/>
</dbReference>
<name>T1BYS2_9ZZZZ</name>
<gene>
    <name evidence="1" type="ORF">B1A_10903</name>
</gene>
<proteinExistence type="predicted"/>
<dbReference type="SUPFAM" id="SSF51735">
    <property type="entry name" value="NAD(P)-binding Rossmann-fold domains"/>
    <property type="match status" value="1"/>
</dbReference>
<evidence type="ECO:0000313" key="1">
    <source>
        <dbReference type="EMBL" id="EQD58204.1"/>
    </source>
</evidence>
<dbReference type="GO" id="GO:0009423">
    <property type="term" value="P:chorismate biosynthetic process"/>
    <property type="evidence" value="ECO:0007669"/>
    <property type="project" value="TreeGrafter"/>
</dbReference>
<dbReference type="PANTHER" id="PTHR21089">
    <property type="entry name" value="SHIKIMATE DEHYDROGENASE"/>
    <property type="match status" value="1"/>
</dbReference>